<accession>A0ABD6B728</accession>
<keyword evidence="2" id="KW-1185">Reference proteome</keyword>
<sequence>NEAVDQRTISESDFRRAREAIREAGEIAQRAGAKRLALTHISSRYPGDASGHEREAGASFDGDCFVAEDGRTIEIPFPDGE</sequence>
<evidence type="ECO:0000313" key="2">
    <source>
        <dbReference type="Proteomes" id="UP001597111"/>
    </source>
</evidence>
<proteinExistence type="predicted"/>
<gene>
    <name evidence="1" type="ORF">ACFR9S_10455</name>
</gene>
<dbReference type="Proteomes" id="UP001597111">
    <property type="component" value="Unassembled WGS sequence"/>
</dbReference>
<organism evidence="1 2">
    <name type="scientific">Halolamina salina</name>
    <dbReference type="NCBI Taxonomy" id="1220023"/>
    <lineage>
        <taxon>Archaea</taxon>
        <taxon>Methanobacteriati</taxon>
        <taxon>Methanobacteriota</taxon>
        <taxon>Stenosarchaea group</taxon>
        <taxon>Halobacteria</taxon>
        <taxon>Halobacteriales</taxon>
        <taxon>Haloferacaceae</taxon>
    </lineage>
</organism>
<name>A0ABD6B728_9EURY</name>
<dbReference type="SUPFAM" id="SSF56281">
    <property type="entry name" value="Metallo-hydrolase/oxidoreductase"/>
    <property type="match status" value="1"/>
</dbReference>
<evidence type="ECO:0000313" key="1">
    <source>
        <dbReference type="EMBL" id="MFD1526709.1"/>
    </source>
</evidence>
<dbReference type="AlphaFoldDB" id="A0ABD6B728"/>
<reference evidence="1 2" key="1">
    <citation type="journal article" date="2019" name="Int. J. Syst. Evol. Microbiol.">
        <title>The Global Catalogue of Microorganisms (GCM) 10K type strain sequencing project: providing services to taxonomists for standard genome sequencing and annotation.</title>
        <authorList>
            <consortium name="The Broad Institute Genomics Platform"/>
            <consortium name="The Broad Institute Genome Sequencing Center for Infectious Disease"/>
            <person name="Wu L."/>
            <person name="Ma J."/>
        </authorList>
    </citation>
    <scope>NUCLEOTIDE SEQUENCE [LARGE SCALE GENOMIC DNA]</scope>
    <source>
        <strain evidence="1 2">CGMCC 1.12285</strain>
    </source>
</reference>
<comment type="caution">
    <text evidence="1">The sequence shown here is derived from an EMBL/GenBank/DDBJ whole genome shotgun (WGS) entry which is preliminary data.</text>
</comment>
<protein>
    <submittedName>
        <fullName evidence="1">Ribonuclease Z</fullName>
    </submittedName>
</protein>
<dbReference type="EMBL" id="JBHUDH010000117">
    <property type="protein sequence ID" value="MFD1526709.1"/>
    <property type="molecule type" value="Genomic_DNA"/>
</dbReference>
<dbReference type="Gene3D" id="3.60.15.10">
    <property type="entry name" value="Ribonuclease Z/Hydroxyacylglutathione hydrolase-like"/>
    <property type="match status" value="1"/>
</dbReference>
<feature type="non-terminal residue" evidence="1">
    <location>
        <position position="1"/>
    </location>
</feature>
<dbReference type="InterPro" id="IPR036866">
    <property type="entry name" value="RibonucZ/Hydroxyglut_hydro"/>
</dbReference>